<organism evidence="3 4">
    <name type="scientific">Labilibaculum filiforme</name>
    <dbReference type="NCBI Taxonomy" id="1940526"/>
    <lineage>
        <taxon>Bacteria</taxon>
        <taxon>Pseudomonadati</taxon>
        <taxon>Bacteroidota</taxon>
        <taxon>Bacteroidia</taxon>
        <taxon>Marinilabiliales</taxon>
        <taxon>Marinifilaceae</taxon>
        <taxon>Labilibaculum</taxon>
    </lineage>
</organism>
<dbReference type="SUPFAM" id="SSF63829">
    <property type="entry name" value="Calcium-dependent phosphotriesterase"/>
    <property type="match status" value="1"/>
</dbReference>
<evidence type="ECO:0000313" key="3">
    <source>
        <dbReference type="EMBL" id="PKQ63805.1"/>
    </source>
</evidence>
<dbReference type="PROSITE" id="PS51257">
    <property type="entry name" value="PROKAR_LIPOPROTEIN"/>
    <property type="match status" value="1"/>
</dbReference>
<evidence type="ECO:0000256" key="2">
    <source>
        <dbReference type="ARBA" id="ARBA00022525"/>
    </source>
</evidence>
<comment type="subcellular location">
    <subcellularLocation>
        <location evidence="1">Secreted</location>
    </subcellularLocation>
</comment>
<dbReference type="Gene3D" id="2.120.10.30">
    <property type="entry name" value="TolB, C-terminal domain"/>
    <property type="match status" value="1"/>
</dbReference>
<keyword evidence="2" id="KW-0964">Secreted</keyword>
<dbReference type="OrthoDB" id="9797664at2"/>
<dbReference type="GO" id="GO:0005576">
    <property type="term" value="C:extracellular region"/>
    <property type="evidence" value="ECO:0007669"/>
    <property type="project" value="UniProtKB-SubCell"/>
</dbReference>
<keyword evidence="4" id="KW-1185">Reference proteome</keyword>
<dbReference type="RefSeq" id="WP_101260747.1">
    <property type="nucleotide sequence ID" value="NZ_MVDD01000004.1"/>
</dbReference>
<dbReference type="InterPro" id="IPR011042">
    <property type="entry name" value="6-blade_b-propeller_TolB-like"/>
</dbReference>
<reference evidence="3 4" key="1">
    <citation type="journal article" date="2017" name="Front. Microbiol.">
        <title>Labilibaculum manganireducens gen. nov., sp. nov. and Labilibaculum filiforme sp. nov., Novel Bacteroidetes Isolated from Subsurface Sediments of the Baltic Sea.</title>
        <authorList>
            <person name="Vandieken V."/>
            <person name="Marshall I.P."/>
            <person name="Niemann H."/>
            <person name="Engelen B."/>
            <person name="Cypionka H."/>
        </authorList>
    </citation>
    <scope>NUCLEOTIDE SEQUENCE [LARGE SCALE GENOMIC DNA]</scope>
    <source>
        <strain evidence="3 4">59.16B</strain>
    </source>
</reference>
<evidence type="ECO:0000256" key="1">
    <source>
        <dbReference type="ARBA" id="ARBA00004613"/>
    </source>
</evidence>
<dbReference type="EMBL" id="MVDD01000004">
    <property type="protein sequence ID" value="PKQ63805.1"/>
    <property type="molecule type" value="Genomic_DNA"/>
</dbReference>
<dbReference type="AlphaFoldDB" id="A0A2N3I0F8"/>
<dbReference type="PANTHER" id="PTHR10009">
    <property type="entry name" value="PROTEIN YELLOW-RELATED"/>
    <property type="match status" value="1"/>
</dbReference>
<proteinExistence type="predicted"/>
<accession>A0A2N3I0F8</accession>
<dbReference type="InterPro" id="IPR017996">
    <property type="entry name" value="MRJP/yellow-related"/>
</dbReference>
<dbReference type="Pfam" id="PF03022">
    <property type="entry name" value="MRJP"/>
    <property type="match status" value="1"/>
</dbReference>
<evidence type="ECO:0000313" key="4">
    <source>
        <dbReference type="Proteomes" id="UP000233535"/>
    </source>
</evidence>
<gene>
    <name evidence="3" type="ORF">BZG02_07190</name>
</gene>
<dbReference type="Proteomes" id="UP000233535">
    <property type="component" value="Unassembled WGS sequence"/>
</dbReference>
<evidence type="ECO:0008006" key="5">
    <source>
        <dbReference type="Google" id="ProtNLM"/>
    </source>
</evidence>
<sequence>MIKKVNQSILLALLMAFGACQNSKPIQEQKFELVASSDLQWTGVAVSQEGRIFVNYPKWSDNVLISVAEIVDGKAIAYPDKEWNKSDNPEVFTAVQSVVVDKKNRLWILDTKNPLFAGVLESGPVLYQFNLKNNQKEKAYTFPQGVFMANSYFNDVRIDTHKEIAYLTDSGNGAIIVLNLQSGESRRLLDNHYSTESEVDSLICDGHQWKNSVHSDGIALSTDRNYLFYTALTGHSLYQIPTADLLNETLSEEQITVNVNKVMTIPATDGMLFDKQGNLWLGGLENNSIGKIDSKGKLVPVIQDSKIRWADSFAEDKDGNIYFTTSQIHLPENLRQSYDIFRIKTAQ</sequence>
<name>A0A2N3I0F8_9BACT</name>
<protein>
    <recommendedName>
        <fullName evidence="5">Gluconolactonase</fullName>
    </recommendedName>
</protein>
<dbReference type="PANTHER" id="PTHR10009:SF18">
    <property type="entry name" value="PROTEIN YELLOW-LIKE PROTEIN"/>
    <property type="match status" value="1"/>
</dbReference>
<comment type="caution">
    <text evidence="3">The sequence shown here is derived from an EMBL/GenBank/DDBJ whole genome shotgun (WGS) entry which is preliminary data.</text>
</comment>